<proteinExistence type="predicted"/>
<dbReference type="GO" id="GO:0016787">
    <property type="term" value="F:hydrolase activity"/>
    <property type="evidence" value="ECO:0007669"/>
    <property type="project" value="UniProtKB-KW"/>
</dbReference>
<protein>
    <submittedName>
        <fullName evidence="2">P-loop containing nucleoside triphosphate hydrolase</fullName>
    </submittedName>
</protein>
<sequence length="159" mass="17784">MATALAGGGLTRSASWRTTSADDKLNRPAKEDEEELRWAVIERLPTIDRLKKGLIEQLTTEGKLVHKPVDVTKLGPKDKKRLMESVLKVAEEDNEKFLRRLRERIDRLSPSKKRVVKILKDVSGIVRPSRLTLLLGPPSSGKTTLLKALSGKLDNNLKV</sequence>
<dbReference type="AlphaFoldDB" id="A0A2P5BII6"/>
<dbReference type="OrthoDB" id="1194548at2759"/>
<feature type="region of interest" description="Disordered" evidence="1">
    <location>
        <begin position="1"/>
        <end position="33"/>
    </location>
</feature>
<reference evidence="3" key="1">
    <citation type="submission" date="2016-06" db="EMBL/GenBank/DDBJ databases">
        <title>Parallel loss of symbiosis genes in relatives of nitrogen-fixing non-legume Parasponia.</title>
        <authorList>
            <person name="Van Velzen R."/>
            <person name="Holmer R."/>
            <person name="Bu F."/>
            <person name="Rutten L."/>
            <person name="Van Zeijl A."/>
            <person name="Liu W."/>
            <person name="Santuari L."/>
            <person name="Cao Q."/>
            <person name="Sharma T."/>
            <person name="Shen D."/>
            <person name="Roswanjaya Y."/>
            <person name="Wardhani T."/>
            <person name="Kalhor M.S."/>
            <person name="Jansen J."/>
            <person name="Van den Hoogen J."/>
            <person name="Gungor B."/>
            <person name="Hartog M."/>
            <person name="Hontelez J."/>
            <person name="Verver J."/>
            <person name="Yang W.-C."/>
            <person name="Schijlen E."/>
            <person name="Repin R."/>
            <person name="Schilthuizen M."/>
            <person name="Schranz E."/>
            <person name="Heidstra R."/>
            <person name="Miyata K."/>
            <person name="Fedorova E."/>
            <person name="Kohlen W."/>
            <person name="Bisseling T."/>
            <person name="Smit S."/>
            <person name="Geurts R."/>
        </authorList>
    </citation>
    <scope>NUCLEOTIDE SEQUENCE [LARGE SCALE GENOMIC DNA]</scope>
    <source>
        <strain evidence="3">cv. RG33-2</strain>
    </source>
</reference>
<accession>A0A2P5BII6</accession>
<dbReference type="PANTHER" id="PTHR48040">
    <property type="entry name" value="PLEIOTROPIC DRUG RESISTANCE PROTEIN 1-LIKE ISOFORM X1"/>
    <property type="match status" value="1"/>
</dbReference>
<dbReference type="InParanoid" id="A0A2P5BII6"/>
<keyword evidence="3" id="KW-1185">Reference proteome</keyword>
<dbReference type="STRING" id="63057.A0A2P5BII6"/>
<dbReference type="SUPFAM" id="SSF52540">
    <property type="entry name" value="P-loop containing nucleoside triphosphate hydrolases"/>
    <property type="match status" value="1"/>
</dbReference>
<gene>
    <name evidence="2" type="ORF">TorRG33x02_320220</name>
</gene>
<name>A0A2P5BII6_TREOI</name>
<dbReference type="Proteomes" id="UP000237000">
    <property type="component" value="Unassembled WGS sequence"/>
</dbReference>
<evidence type="ECO:0000256" key="1">
    <source>
        <dbReference type="SAM" id="MobiDB-lite"/>
    </source>
</evidence>
<feature type="compositionally biased region" description="Gly residues" evidence="1">
    <location>
        <begin position="1"/>
        <end position="10"/>
    </location>
</feature>
<evidence type="ECO:0000313" key="3">
    <source>
        <dbReference type="Proteomes" id="UP000237000"/>
    </source>
</evidence>
<evidence type="ECO:0000313" key="2">
    <source>
        <dbReference type="EMBL" id="PON48573.1"/>
    </source>
</evidence>
<feature type="compositionally biased region" description="Basic and acidic residues" evidence="1">
    <location>
        <begin position="20"/>
        <end position="30"/>
    </location>
</feature>
<keyword evidence="2" id="KW-0378">Hydrolase</keyword>
<dbReference type="PANTHER" id="PTHR48040:SF60">
    <property type="entry name" value="ABC TRANSPORTER DOMAIN-CONTAINING PROTEIN"/>
    <property type="match status" value="1"/>
</dbReference>
<dbReference type="EMBL" id="JXTC01000515">
    <property type="protein sequence ID" value="PON48573.1"/>
    <property type="molecule type" value="Genomic_DNA"/>
</dbReference>
<organism evidence="2 3">
    <name type="scientific">Trema orientale</name>
    <name type="common">Charcoal tree</name>
    <name type="synonym">Celtis orientalis</name>
    <dbReference type="NCBI Taxonomy" id="63057"/>
    <lineage>
        <taxon>Eukaryota</taxon>
        <taxon>Viridiplantae</taxon>
        <taxon>Streptophyta</taxon>
        <taxon>Embryophyta</taxon>
        <taxon>Tracheophyta</taxon>
        <taxon>Spermatophyta</taxon>
        <taxon>Magnoliopsida</taxon>
        <taxon>eudicotyledons</taxon>
        <taxon>Gunneridae</taxon>
        <taxon>Pentapetalae</taxon>
        <taxon>rosids</taxon>
        <taxon>fabids</taxon>
        <taxon>Rosales</taxon>
        <taxon>Cannabaceae</taxon>
        <taxon>Trema</taxon>
    </lineage>
</organism>
<comment type="caution">
    <text evidence="2">The sequence shown here is derived from an EMBL/GenBank/DDBJ whole genome shotgun (WGS) entry which is preliminary data.</text>
</comment>
<dbReference type="Gene3D" id="3.40.50.300">
    <property type="entry name" value="P-loop containing nucleotide triphosphate hydrolases"/>
    <property type="match status" value="1"/>
</dbReference>
<dbReference type="InterPro" id="IPR027417">
    <property type="entry name" value="P-loop_NTPase"/>
</dbReference>